<dbReference type="Proteomes" id="UP001431209">
    <property type="component" value="Unassembled WGS sequence"/>
</dbReference>
<dbReference type="EMBL" id="JAOPGA020001197">
    <property type="protein sequence ID" value="KAL0485996.1"/>
    <property type="molecule type" value="Genomic_DNA"/>
</dbReference>
<feature type="compositionally biased region" description="Basic and acidic residues" evidence="1">
    <location>
        <begin position="74"/>
        <end position="86"/>
    </location>
</feature>
<proteinExistence type="predicted"/>
<dbReference type="InterPro" id="IPR025494">
    <property type="entry name" value="DUF4385"/>
</dbReference>
<evidence type="ECO:0000313" key="3">
    <source>
        <dbReference type="Proteomes" id="UP001431209"/>
    </source>
</evidence>
<protein>
    <submittedName>
        <fullName evidence="2">Selenocysteine insertion sequence-binding protein 2</fullName>
    </submittedName>
</protein>
<comment type="caution">
    <text evidence="2">The sequence shown here is derived from an EMBL/GenBank/DDBJ whole genome shotgun (WGS) entry which is preliminary data.</text>
</comment>
<feature type="region of interest" description="Disordered" evidence="1">
    <location>
        <begin position="55"/>
        <end position="97"/>
    </location>
</feature>
<sequence>MLRSSLPIFLKRQTAITAIHITSIMPARISRSTKKEAIVEEDGEKRINADRFEFNPKKVLKQEPDDDDSPNKIVRTEPSSKIKSESSEVEDSPVKSVNVKKRKATTIKKEKPPKRAKFDYSLDFSKIDFKEHPKLYRIGKGEQGVLSMQPYKGEILPFWRFKTPEIAQESAEKIYQMFLDYKKDKDFPGADMARKFLMMGWTRSRRYANHPSGRKYSDEDLEDAQEKIDSGKIDPEKILSEETGIYKDPRNRRHALITKTKKILPKVEDPVKAQSAVIFKKYYEMARDDEEYIEMTKKHILDNEQ</sequence>
<evidence type="ECO:0000256" key="1">
    <source>
        <dbReference type="SAM" id="MobiDB-lite"/>
    </source>
</evidence>
<dbReference type="Pfam" id="PF14328">
    <property type="entry name" value="DUF4385"/>
    <property type="match status" value="1"/>
</dbReference>
<name>A0AAW2Z874_9EUKA</name>
<reference evidence="2 3" key="1">
    <citation type="submission" date="2024-03" db="EMBL/GenBank/DDBJ databases">
        <title>The Acrasis kona genome and developmental transcriptomes reveal deep origins of eukaryotic multicellular pathways.</title>
        <authorList>
            <person name="Sheikh S."/>
            <person name="Fu C.-J."/>
            <person name="Brown M.W."/>
            <person name="Baldauf S.L."/>
        </authorList>
    </citation>
    <scope>NUCLEOTIDE SEQUENCE [LARGE SCALE GENOMIC DNA]</scope>
    <source>
        <strain evidence="2 3">ATCC MYA-3509</strain>
    </source>
</reference>
<dbReference type="AlphaFoldDB" id="A0AAW2Z874"/>
<organism evidence="2 3">
    <name type="scientific">Acrasis kona</name>
    <dbReference type="NCBI Taxonomy" id="1008807"/>
    <lineage>
        <taxon>Eukaryota</taxon>
        <taxon>Discoba</taxon>
        <taxon>Heterolobosea</taxon>
        <taxon>Tetramitia</taxon>
        <taxon>Eutetramitia</taxon>
        <taxon>Acrasidae</taxon>
        <taxon>Acrasis</taxon>
    </lineage>
</organism>
<evidence type="ECO:0000313" key="2">
    <source>
        <dbReference type="EMBL" id="KAL0485996.1"/>
    </source>
</evidence>
<accession>A0AAW2Z874</accession>
<gene>
    <name evidence="2" type="ORF">AKO1_012291</name>
</gene>
<keyword evidence="3" id="KW-1185">Reference proteome</keyword>